<gene>
    <name evidence="14" type="primary">ATP8</name>
</gene>
<evidence type="ECO:0000256" key="11">
    <source>
        <dbReference type="ARBA" id="ARBA00023136"/>
    </source>
</evidence>
<reference evidence="14" key="1">
    <citation type="journal article" date="2019" name="Mitochondrial DNA Part B Resour">
        <title>Complete mitochondrial genome of Cylas formicarius (Coleoptera: Brentidae) from China.</title>
        <authorList>
            <person name="Yang H."/>
            <person name="Li Y."/>
        </authorList>
    </citation>
    <scope>NUCLEOTIDE SEQUENCE</scope>
</reference>
<dbReference type="GO" id="GO:0015986">
    <property type="term" value="P:proton motive force-driven ATP synthesis"/>
    <property type="evidence" value="ECO:0007669"/>
    <property type="project" value="InterPro"/>
</dbReference>
<organism evidence="14">
    <name type="scientific">Cylas formicarius</name>
    <name type="common">Sweet potato weevil</name>
    <name type="synonym">Attelabus formicarius</name>
    <dbReference type="NCBI Taxonomy" id="197179"/>
    <lineage>
        <taxon>Eukaryota</taxon>
        <taxon>Metazoa</taxon>
        <taxon>Ecdysozoa</taxon>
        <taxon>Arthropoda</taxon>
        <taxon>Hexapoda</taxon>
        <taxon>Insecta</taxon>
        <taxon>Pterygota</taxon>
        <taxon>Neoptera</taxon>
        <taxon>Endopterygota</taxon>
        <taxon>Coleoptera</taxon>
        <taxon>Polyphaga</taxon>
        <taxon>Cucujiformia</taxon>
        <taxon>Brentidae</taxon>
        <taxon>Cyladinae</taxon>
        <taxon>Cylas</taxon>
    </lineage>
</organism>
<keyword evidence="10 12" id="KW-0496">Mitochondrion</keyword>
<keyword evidence="7 12" id="KW-0375">Hydrogen ion transport</keyword>
<dbReference type="GO" id="GO:0031966">
    <property type="term" value="C:mitochondrial membrane"/>
    <property type="evidence" value="ECO:0007669"/>
    <property type="project" value="UniProtKB-SubCell"/>
</dbReference>
<evidence type="ECO:0000256" key="2">
    <source>
        <dbReference type="ARBA" id="ARBA00008892"/>
    </source>
</evidence>
<evidence type="ECO:0000256" key="3">
    <source>
        <dbReference type="ARBA" id="ARBA00011291"/>
    </source>
</evidence>
<dbReference type="Pfam" id="PF00895">
    <property type="entry name" value="ATP-synt_8"/>
    <property type="match status" value="1"/>
</dbReference>
<keyword evidence="5 12" id="KW-0138">CF(0)</keyword>
<evidence type="ECO:0000256" key="9">
    <source>
        <dbReference type="ARBA" id="ARBA00023065"/>
    </source>
</evidence>
<evidence type="ECO:0000256" key="12">
    <source>
        <dbReference type="RuleBase" id="RU003661"/>
    </source>
</evidence>
<evidence type="ECO:0000256" key="6">
    <source>
        <dbReference type="ARBA" id="ARBA00022692"/>
    </source>
</evidence>
<comment type="similarity">
    <text evidence="2 12">Belongs to the ATPase protein 8 family.</text>
</comment>
<keyword evidence="6 12" id="KW-0812">Transmembrane</keyword>
<evidence type="ECO:0000256" key="10">
    <source>
        <dbReference type="ARBA" id="ARBA00023128"/>
    </source>
</evidence>
<dbReference type="GO" id="GO:0045259">
    <property type="term" value="C:proton-transporting ATP synthase complex"/>
    <property type="evidence" value="ECO:0007669"/>
    <property type="project" value="UniProtKB-KW"/>
</dbReference>
<dbReference type="CTD" id="4509"/>
<feature type="transmembrane region" description="Helical" evidence="13">
    <location>
        <begin position="12"/>
        <end position="32"/>
    </location>
</feature>
<comment type="subcellular location">
    <subcellularLocation>
        <location evidence="1 12">Mitochondrion membrane</location>
        <topology evidence="1 12">Single-pass membrane protein</topology>
    </subcellularLocation>
</comment>
<evidence type="ECO:0000256" key="5">
    <source>
        <dbReference type="ARBA" id="ARBA00022547"/>
    </source>
</evidence>
<dbReference type="RefSeq" id="YP_009741794.1">
    <property type="nucleotide sequence ID" value="NC_046580.1"/>
</dbReference>
<comment type="subunit">
    <text evidence="3">F-type ATPases have 2 components, CF(1) - the catalytic core - and CF(0) - the membrane proton channel.</text>
</comment>
<dbReference type="InterPro" id="IPR001421">
    <property type="entry name" value="ATP8_metazoa"/>
</dbReference>
<keyword evidence="4 12" id="KW-0813">Transport</keyword>
<evidence type="ECO:0000256" key="13">
    <source>
        <dbReference type="SAM" id="Phobius"/>
    </source>
</evidence>
<dbReference type="GO" id="GO:0015078">
    <property type="term" value="F:proton transmembrane transporter activity"/>
    <property type="evidence" value="ECO:0007669"/>
    <property type="project" value="InterPro"/>
</dbReference>
<name>A0A6G6C6Q7_CYLFO</name>
<evidence type="ECO:0000256" key="7">
    <source>
        <dbReference type="ARBA" id="ARBA00022781"/>
    </source>
</evidence>
<evidence type="ECO:0000256" key="4">
    <source>
        <dbReference type="ARBA" id="ARBA00022448"/>
    </source>
</evidence>
<evidence type="ECO:0000256" key="8">
    <source>
        <dbReference type="ARBA" id="ARBA00022989"/>
    </source>
</evidence>
<dbReference type="GeneID" id="44798736"/>
<proteinExistence type="inferred from homology"/>
<protein>
    <recommendedName>
        <fullName evidence="12">ATP synthase complex subunit 8</fullName>
    </recommendedName>
</protein>
<accession>A0A6G6C6Q7</accession>
<sequence>MPQMAPLSWSFLYIYTIGIFIIIIILTYYIYLPKINNKIYFKNLNLPKIYWKW</sequence>
<keyword evidence="9 12" id="KW-0406">Ion transport</keyword>
<dbReference type="AlphaFoldDB" id="A0A6G6C6Q7"/>
<geneLocation type="mitochondrion" evidence="14"/>
<keyword evidence="11 13" id="KW-0472">Membrane</keyword>
<dbReference type="EMBL" id="MK421358">
    <property type="protein sequence ID" value="QID76638.1"/>
    <property type="molecule type" value="Genomic_DNA"/>
</dbReference>
<evidence type="ECO:0000313" key="14">
    <source>
        <dbReference type="EMBL" id="QID76638.1"/>
    </source>
</evidence>
<evidence type="ECO:0000256" key="1">
    <source>
        <dbReference type="ARBA" id="ARBA00004304"/>
    </source>
</evidence>
<keyword evidence="8 13" id="KW-1133">Transmembrane helix</keyword>